<evidence type="ECO:0000256" key="2">
    <source>
        <dbReference type="ARBA" id="ARBA00022759"/>
    </source>
</evidence>
<dbReference type="GO" id="GO:0004519">
    <property type="term" value="F:endonuclease activity"/>
    <property type="evidence" value="ECO:0007669"/>
    <property type="project" value="UniProtKB-KW"/>
</dbReference>
<feature type="transmembrane region" description="Helical" evidence="4">
    <location>
        <begin position="12"/>
        <end position="32"/>
    </location>
</feature>
<dbReference type="Proteomes" id="UP000324143">
    <property type="component" value="Unassembled WGS sequence"/>
</dbReference>
<dbReference type="Pfam" id="PF00565">
    <property type="entry name" value="SNase"/>
    <property type="match status" value="1"/>
</dbReference>
<evidence type="ECO:0000256" key="4">
    <source>
        <dbReference type="SAM" id="Phobius"/>
    </source>
</evidence>
<accession>A0A5D0MI83</accession>
<dbReference type="GO" id="GO:0016787">
    <property type="term" value="F:hydrolase activity"/>
    <property type="evidence" value="ECO:0007669"/>
    <property type="project" value="UniProtKB-KW"/>
</dbReference>
<evidence type="ECO:0000256" key="1">
    <source>
        <dbReference type="ARBA" id="ARBA00022722"/>
    </source>
</evidence>
<evidence type="ECO:0000313" key="6">
    <source>
        <dbReference type="EMBL" id="TYB32102.1"/>
    </source>
</evidence>
<evidence type="ECO:0000313" key="7">
    <source>
        <dbReference type="Proteomes" id="UP000324143"/>
    </source>
</evidence>
<dbReference type="PROSITE" id="PS50830">
    <property type="entry name" value="TNASE_3"/>
    <property type="match status" value="1"/>
</dbReference>
<dbReference type="Gene3D" id="2.40.50.90">
    <property type="match status" value="1"/>
</dbReference>
<proteinExistence type="predicted"/>
<keyword evidence="4" id="KW-0812">Transmembrane</keyword>
<dbReference type="InterPro" id="IPR016071">
    <property type="entry name" value="Staphylococal_nuclease_OB-fold"/>
</dbReference>
<dbReference type="InterPro" id="IPR035437">
    <property type="entry name" value="SNase_OB-fold_sf"/>
</dbReference>
<evidence type="ECO:0000259" key="5">
    <source>
        <dbReference type="PROSITE" id="PS50830"/>
    </source>
</evidence>
<dbReference type="PANTHER" id="PTHR12302">
    <property type="entry name" value="EBNA2 BINDING PROTEIN P100"/>
    <property type="match status" value="1"/>
</dbReference>
<dbReference type="EMBL" id="VSIX01000004">
    <property type="protein sequence ID" value="TYB32102.1"/>
    <property type="molecule type" value="Genomic_DNA"/>
</dbReference>
<reference evidence="6" key="1">
    <citation type="submission" date="2019-08" db="EMBL/GenBank/DDBJ databases">
        <title>Genomic characterization of a novel candidate phylum (ARYD3) from a high temperature, high salinity tertiary oil reservoir in north central Oklahoma, USA.</title>
        <authorList>
            <person name="Youssef N.H."/>
            <person name="Yadav A."/>
            <person name="Elshahed M.S."/>
        </authorList>
    </citation>
    <scope>NUCLEOTIDE SEQUENCE [LARGE SCALE GENOMIC DNA]</scope>
    <source>
        <strain evidence="6">ARYD3</strain>
    </source>
</reference>
<dbReference type="GO" id="GO:0003676">
    <property type="term" value="F:nucleic acid binding"/>
    <property type="evidence" value="ECO:0007669"/>
    <property type="project" value="InterPro"/>
</dbReference>
<dbReference type="PANTHER" id="PTHR12302:SF3">
    <property type="entry name" value="SERINE_THREONINE-PROTEIN KINASE 31"/>
    <property type="match status" value="1"/>
</dbReference>
<keyword evidence="3" id="KW-0378">Hydrolase</keyword>
<organism evidence="6 7">
    <name type="scientific">Candidatus Mcinerneyibacterium aminivorans</name>
    <dbReference type="NCBI Taxonomy" id="2703815"/>
    <lineage>
        <taxon>Bacteria</taxon>
        <taxon>Candidatus Macinerneyibacteriota</taxon>
        <taxon>Candidatus Mcinerneyibacteria</taxon>
        <taxon>Candidatus Mcinerneyibacteriales</taxon>
        <taxon>Candidatus Mcinerneyibacteriaceae</taxon>
        <taxon>Candidatus Mcinerneyibacterium</taxon>
    </lineage>
</organism>
<evidence type="ECO:0000256" key="3">
    <source>
        <dbReference type="ARBA" id="ARBA00022801"/>
    </source>
</evidence>
<dbReference type="AlphaFoldDB" id="A0A5D0MI83"/>
<name>A0A5D0MI83_9BACT</name>
<comment type="caution">
    <text evidence="6">The sequence shown here is derived from an EMBL/GenBank/DDBJ whole genome shotgun (WGS) entry which is preliminary data.</text>
</comment>
<keyword evidence="4" id="KW-0472">Membrane</keyword>
<dbReference type="PROSITE" id="PS01284">
    <property type="entry name" value="TNASE_2"/>
    <property type="match status" value="1"/>
</dbReference>
<keyword evidence="4" id="KW-1133">Transmembrane helix</keyword>
<dbReference type="InterPro" id="IPR002071">
    <property type="entry name" value="Thermonucl_AS"/>
</dbReference>
<gene>
    <name evidence="6" type="ORF">FXF47_00530</name>
</gene>
<keyword evidence="2" id="KW-0255">Endonuclease</keyword>
<keyword evidence="7" id="KW-1185">Reference proteome</keyword>
<protein>
    <submittedName>
        <fullName evidence="6">Thermonuclease family protein</fullName>
    </submittedName>
</protein>
<sequence>MLEELGLRFKKIFFVFFLIFIFLFFLVAVNGISPSDINKNLKISESKLLDLDKVYVKKVIDGDTFKTNDNKSIRLIGINTPEIEHHDQKVEYFGREAAKYTKDRIEGKTVFLEYGIQKRDKYQRVLAYVYLLDGTFFNAELVKKGYADLMTIPPNIKYTDLFQKLAKEARIENRGLWDNPGLSKKNNLKEINWRKAGEFVGEEVAVTGKVIDTYDSGKAIFLNYHKDYKHTFTAVIFKSDEYKFNFEPEKYYLNKKIKVKGKIKVYKGAPEIIVEEPSQIKLINPR</sequence>
<keyword evidence="1" id="KW-0540">Nuclease</keyword>
<dbReference type="SUPFAM" id="SSF50199">
    <property type="entry name" value="Staphylococcal nuclease"/>
    <property type="match status" value="1"/>
</dbReference>
<feature type="domain" description="TNase-like" evidence="5">
    <location>
        <begin position="50"/>
        <end position="179"/>
    </location>
</feature>
<dbReference type="SMART" id="SM00318">
    <property type="entry name" value="SNc"/>
    <property type="match status" value="1"/>
</dbReference>